<evidence type="ECO:0000256" key="1">
    <source>
        <dbReference type="ARBA" id="ARBA00006174"/>
    </source>
</evidence>
<dbReference type="InterPro" id="IPR045337">
    <property type="entry name" value="MmgE_PrpD_C"/>
</dbReference>
<protein>
    <submittedName>
        <fullName evidence="3">2-methylcitrate dehydratase</fullName>
    </submittedName>
</protein>
<dbReference type="InterPro" id="IPR005656">
    <property type="entry name" value="MmgE_PrpD"/>
</dbReference>
<dbReference type="SUPFAM" id="SSF103378">
    <property type="entry name" value="2-methylcitrate dehydratase PrpD"/>
    <property type="match status" value="1"/>
</dbReference>
<feature type="domain" description="MmgE/PrpD C-terminal" evidence="2">
    <location>
        <begin position="1"/>
        <end position="100"/>
    </location>
</feature>
<feature type="non-terminal residue" evidence="3">
    <location>
        <position position="101"/>
    </location>
</feature>
<proteinExistence type="inferred from homology"/>
<dbReference type="PANTHER" id="PTHR16943:SF16">
    <property type="entry name" value="2-METHYLCITRATE DEHYDRATASE-RELATED"/>
    <property type="match status" value="1"/>
</dbReference>
<gene>
    <name evidence="3" type="ORF">K435DRAFT_636489</name>
</gene>
<comment type="similarity">
    <text evidence="1">Belongs to the PrpD family.</text>
</comment>
<dbReference type="EMBL" id="ML179714">
    <property type="protein sequence ID" value="THU82693.1"/>
    <property type="molecule type" value="Genomic_DNA"/>
</dbReference>
<organism evidence="3 4">
    <name type="scientific">Dendrothele bispora (strain CBS 962.96)</name>
    <dbReference type="NCBI Taxonomy" id="1314807"/>
    <lineage>
        <taxon>Eukaryota</taxon>
        <taxon>Fungi</taxon>
        <taxon>Dikarya</taxon>
        <taxon>Basidiomycota</taxon>
        <taxon>Agaricomycotina</taxon>
        <taxon>Agaricomycetes</taxon>
        <taxon>Agaricomycetidae</taxon>
        <taxon>Agaricales</taxon>
        <taxon>Agaricales incertae sedis</taxon>
        <taxon>Dendrothele</taxon>
    </lineage>
</organism>
<dbReference type="Pfam" id="PF19305">
    <property type="entry name" value="MmgE_PrpD_C"/>
    <property type="match status" value="1"/>
</dbReference>
<dbReference type="PANTHER" id="PTHR16943">
    <property type="entry name" value="2-METHYLCITRATE DEHYDRATASE-RELATED"/>
    <property type="match status" value="1"/>
</dbReference>
<dbReference type="InterPro" id="IPR042188">
    <property type="entry name" value="MmgE/PrpD_sf_2"/>
</dbReference>
<dbReference type="GO" id="GO:0016829">
    <property type="term" value="F:lyase activity"/>
    <property type="evidence" value="ECO:0007669"/>
    <property type="project" value="InterPro"/>
</dbReference>
<evidence type="ECO:0000313" key="3">
    <source>
        <dbReference type="EMBL" id="THU82693.1"/>
    </source>
</evidence>
<dbReference type="Gene3D" id="3.30.1330.120">
    <property type="entry name" value="2-methylcitrate dehydratase PrpD"/>
    <property type="match status" value="1"/>
</dbReference>
<evidence type="ECO:0000259" key="2">
    <source>
        <dbReference type="Pfam" id="PF19305"/>
    </source>
</evidence>
<dbReference type="Proteomes" id="UP000297245">
    <property type="component" value="Unassembled WGS sequence"/>
</dbReference>
<accession>A0A4S8L312</accession>
<name>A0A4S8L312_DENBC</name>
<dbReference type="InterPro" id="IPR042183">
    <property type="entry name" value="MmgE/PrpD_sf_1"/>
</dbReference>
<dbReference type="GO" id="GO:0005739">
    <property type="term" value="C:mitochondrion"/>
    <property type="evidence" value="ECO:0007669"/>
    <property type="project" value="TreeGrafter"/>
</dbReference>
<dbReference type="AlphaFoldDB" id="A0A4S8L312"/>
<reference evidence="3 4" key="1">
    <citation type="journal article" date="2019" name="Nat. Ecol. Evol.">
        <title>Megaphylogeny resolves global patterns of mushroom evolution.</title>
        <authorList>
            <person name="Varga T."/>
            <person name="Krizsan K."/>
            <person name="Foldi C."/>
            <person name="Dima B."/>
            <person name="Sanchez-Garcia M."/>
            <person name="Sanchez-Ramirez S."/>
            <person name="Szollosi G.J."/>
            <person name="Szarkandi J.G."/>
            <person name="Papp V."/>
            <person name="Albert L."/>
            <person name="Andreopoulos W."/>
            <person name="Angelini C."/>
            <person name="Antonin V."/>
            <person name="Barry K.W."/>
            <person name="Bougher N.L."/>
            <person name="Buchanan P."/>
            <person name="Buyck B."/>
            <person name="Bense V."/>
            <person name="Catcheside P."/>
            <person name="Chovatia M."/>
            <person name="Cooper J."/>
            <person name="Damon W."/>
            <person name="Desjardin D."/>
            <person name="Finy P."/>
            <person name="Geml J."/>
            <person name="Haridas S."/>
            <person name="Hughes K."/>
            <person name="Justo A."/>
            <person name="Karasinski D."/>
            <person name="Kautmanova I."/>
            <person name="Kiss B."/>
            <person name="Kocsube S."/>
            <person name="Kotiranta H."/>
            <person name="LaButti K.M."/>
            <person name="Lechner B.E."/>
            <person name="Liimatainen K."/>
            <person name="Lipzen A."/>
            <person name="Lukacs Z."/>
            <person name="Mihaltcheva S."/>
            <person name="Morgado L.N."/>
            <person name="Niskanen T."/>
            <person name="Noordeloos M.E."/>
            <person name="Ohm R.A."/>
            <person name="Ortiz-Santana B."/>
            <person name="Ovrebo C."/>
            <person name="Racz N."/>
            <person name="Riley R."/>
            <person name="Savchenko A."/>
            <person name="Shiryaev A."/>
            <person name="Soop K."/>
            <person name="Spirin V."/>
            <person name="Szebenyi C."/>
            <person name="Tomsovsky M."/>
            <person name="Tulloss R.E."/>
            <person name="Uehling J."/>
            <person name="Grigoriev I.V."/>
            <person name="Vagvolgyi C."/>
            <person name="Papp T."/>
            <person name="Martin F.M."/>
            <person name="Miettinen O."/>
            <person name="Hibbett D.S."/>
            <person name="Nagy L.G."/>
        </authorList>
    </citation>
    <scope>NUCLEOTIDE SEQUENCE [LARGE SCALE GENOMIC DNA]</scope>
    <source>
        <strain evidence="3 4">CBS 962.96</strain>
    </source>
</reference>
<sequence length="101" mass="11560">MVAYPLIFGELTSESYTDASAADPRIDALRAKIYCVEDKRFSVDYHDLEKRSIGNALLVELNDGTVLDEVEVEYPVGHKRRREEGTPLLMAKFRRHISHHS</sequence>
<evidence type="ECO:0000313" key="4">
    <source>
        <dbReference type="Proteomes" id="UP000297245"/>
    </source>
</evidence>
<dbReference type="Gene3D" id="1.10.4100.10">
    <property type="entry name" value="2-methylcitrate dehydratase PrpD"/>
    <property type="match status" value="1"/>
</dbReference>
<dbReference type="OrthoDB" id="10055203at2759"/>
<dbReference type="InterPro" id="IPR036148">
    <property type="entry name" value="MmgE/PrpD_sf"/>
</dbReference>
<keyword evidence="4" id="KW-1185">Reference proteome</keyword>